<feature type="compositionally biased region" description="Basic residues" evidence="1">
    <location>
        <begin position="56"/>
        <end position="80"/>
    </location>
</feature>
<evidence type="ECO:0000256" key="2">
    <source>
        <dbReference type="SAM" id="SignalP"/>
    </source>
</evidence>
<organism evidence="3 4">
    <name type="scientific">Handroanthus impetiginosus</name>
    <dbReference type="NCBI Taxonomy" id="429701"/>
    <lineage>
        <taxon>Eukaryota</taxon>
        <taxon>Viridiplantae</taxon>
        <taxon>Streptophyta</taxon>
        <taxon>Embryophyta</taxon>
        <taxon>Tracheophyta</taxon>
        <taxon>Spermatophyta</taxon>
        <taxon>Magnoliopsida</taxon>
        <taxon>eudicotyledons</taxon>
        <taxon>Gunneridae</taxon>
        <taxon>Pentapetalae</taxon>
        <taxon>asterids</taxon>
        <taxon>lamiids</taxon>
        <taxon>Lamiales</taxon>
        <taxon>Bignoniaceae</taxon>
        <taxon>Crescentiina</taxon>
        <taxon>Tabebuia alliance</taxon>
        <taxon>Handroanthus</taxon>
    </lineage>
</organism>
<evidence type="ECO:0000256" key="1">
    <source>
        <dbReference type="SAM" id="MobiDB-lite"/>
    </source>
</evidence>
<evidence type="ECO:0000313" key="3">
    <source>
        <dbReference type="EMBL" id="PIN10525.1"/>
    </source>
</evidence>
<feature type="region of interest" description="Disordered" evidence="1">
    <location>
        <begin position="48"/>
        <end position="80"/>
    </location>
</feature>
<gene>
    <name evidence="3" type="ORF">CDL12_16880</name>
</gene>
<keyword evidence="2" id="KW-0732">Signal</keyword>
<keyword evidence="4" id="KW-1185">Reference proteome</keyword>
<feature type="signal peptide" evidence="2">
    <location>
        <begin position="1"/>
        <end position="21"/>
    </location>
</feature>
<comment type="caution">
    <text evidence="3">The sequence shown here is derived from an EMBL/GenBank/DDBJ whole genome shotgun (WGS) entry which is preliminary data.</text>
</comment>
<dbReference type="OrthoDB" id="1932094at2759"/>
<evidence type="ECO:0008006" key="5">
    <source>
        <dbReference type="Google" id="ProtNLM"/>
    </source>
</evidence>
<evidence type="ECO:0000313" key="4">
    <source>
        <dbReference type="Proteomes" id="UP000231279"/>
    </source>
</evidence>
<name>A0A2G9GZ77_9LAMI</name>
<reference evidence="4" key="1">
    <citation type="journal article" date="2018" name="Gigascience">
        <title>Genome assembly of the Pink Ipe (Handroanthus impetiginosus, Bignoniaceae), a highly valued, ecologically keystone Neotropical timber forest tree.</title>
        <authorList>
            <person name="Silva-Junior O.B."/>
            <person name="Grattapaglia D."/>
            <person name="Novaes E."/>
            <person name="Collevatti R.G."/>
        </authorList>
    </citation>
    <scope>NUCLEOTIDE SEQUENCE [LARGE SCALE GENOMIC DNA]</scope>
    <source>
        <strain evidence="4">cv. UFG-1</strain>
    </source>
</reference>
<accession>A0A2G9GZ77</accession>
<dbReference type="AlphaFoldDB" id="A0A2G9GZ77"/>
<dbReference type="Proteomes" id="UP000231279">
    <property type="component" value="Unassembled WGS sequence"/>
</dbReference>
<proteinExistence type="predicted"/>
<dbReference type="EMBL" id="NKXS01003205">
    <property type="protein sequence ID" value="PIN10525.1"/>
    <property type="molecule type" value="Genomic_DNA"/>
</dbReference>
<protein>
    <recommendedName>
        <fullName evidence="5">Non-specific serine/threonine protein kinase</fullName>
    </recommendedName>
</protein>
<sequence length="80" mass="9190">MELKASIIWILLLFLMLHVSGSSRGSLQVKNMGSEIYEIDYRGPETHTYIPPPNRGRPRIHHQTTVARHKSKRNVKKIVG</sequence>
<feature type="chain" id="PRO_5013856475" description="Non-specific serine/threonine protein kinase" evidence="2">
    <location>
        <begin position="22"/>
        <end position="80"/>
    </location>
</feature>